<dbReference type="GO" id="GO:0005524">
    <property type="term" value="F:ATP binding"/>
    <property type="evidence" value="ECO:0007669"/>
    <property type="project" value="UniProtKB-KW"/>
</dbReference>
<comment type="subcellular location">
    <subcellularLocation>
        <location evidence="1">Nucleus</location>
    </subcellularLocation>
</comment>
<dbReference type="Pfam" id="PF00271">
    <property type="entry name" value="Helicase_C"/>
    <property type="match status" value="1"/>
</dbReference>
<evidence type="ECO:0000259" key="11">
    <source>
        <dbReference type="PROSITE" id="PS51194"/>
    </source>
</evidence>
<dbReference type="InterPro" id="IPR014001">
    <property type="entry name" value="Helicase_ATP-bd"/>
</dbReference>
<dbReference type="GO" id="GO:0006281">
    <property type="term" value="P:DNA repair"/>
    <property type="evidence" value="ECO:0007669"/>
    <property type="project" value="UniProtKB-KW"/>
</dbReference>
<dbReference type="GO" id="GO:0005694">
    <property type="term" value="C:chromosome"/>
    <property type="evidence" value="ECO:0007669"/>
    <property type="project" value="UniProtKB-SubCell"/>
</dbReference>
<feature type="compositionally biased region" description="Basic and acidic residues" evidence="9">
    <location>
        <begin position="284"/>
        <end position="299"/>
    </location>
</feature>
<dbReference type="SUPFAM" id="SSF52540">
    <property type="entry name" value="P-loop containing nucleoside triphosphate hydrolases"/>
    <property type="match status" value="2"/>
</dbReference>
<dbReference type="CDD" id="cd18793">
    <property type="entry name" value="SF2_C_SNF"/>
    <property type="match status" value="1"/>
</dbReference>
<keyword evidence="12" id="KW-1185">Reference proteome</keyword>
<evidence type="ECO:0000256" key="7">
    <source>
        <dbReference type="ARBA" id="ARBA00023125"/>
    </source>
</evidence>
<feature type="compositionally biased region" description="Acidic residues" evidence="9">
    <location>
        <begin position="300"/>
        <end position="319"/>
    </location>
</feature>
<protein>
    <submittedName>
        <fullName evidence="13">Transcriptional regulator ATRX homolog</fullName>
    </submittedName>
</protein>
<keyword evidence="4" id="KW-0378">Hydrolase</keyword>
<keyword evidence="6" id="KW-0067">ATP-binding</keyword>
<feature type="compositionally biased region" description="Basic residues" evidence="9">
    <location>
        <begin position="240"/>
        <end position="264"/>
    </location>
</feature>
<dbReference type="Gene3D" id="3.40.50.10810">
    <property type="entry name" value="Tandem AAA-ATPase domain"/>
    <property type="match status" value="1"/>
</dbReference>
<dbReference type="Proteomes" id="UP001652628">
    <property type="component" value="Chromosome 3"/>
</dbReference>
<evidence type="ECO:0000256" key="8">
    <source>
        <dbReference type="ARBA" id="ARBA00023242"/>
    </source>
</evidence>
<keyword evidence="7" id="KW-0238">DNA-binding</keyword>
<feature type="compositionally biased region" description="Low complexity" evidence="9">
    <location>
        <begin position="28"/>
        <end position="39"/>
    </location>
</feature>
<keyword evidence="8" id="KW-0539">Nucleus</keyword>
<dbReference type="GO" id="GO:0016887">
    <property type="term" value="F:ATP hydrolysis activity"/>
    <property type="evidence" value="ECO:0007669"/>
    <property type="project" value="InterPro"/>
</dbReference>
<dbReference type="InterPro" id="IPR038718">
    <property type="entry name" value="SNF2-like_sf"/>
</dbReference>
<sequence length="1310" mass="148406">MGKKNPNARHTDAATPLTTDDSNCSPVSASASESESTTKSKSKSKSSRSKQSKSRSQRNVRAAKNVSISSLSSDSDSDQAVAASSVNEEEEEQPAVCKIRIVPLEKLLASPKIKEKPSRRSSTKKITLIESSSDSEELLKRIPSPLPARKRSAAIIELSDSEEEDEAEPVLVANPLRKRRDKDSQQSKPEEVTSKQPEQASTSSGAVKEATKNGNRKHRGSLTSERSSKASSPRAESPPRPKRCVVRLKRVSLPKPKPAQKPRKMSTDSEEAATTSKKSRQRRSKSESEADSDYEARAAEEEEEEERKSSEDEEEEEEAANSSDSEVIPQRKRRRKKSESEKGSSDFEPDEKQKKKGRKRIKKNSSGESDDDDDKQKNKRKHIRKIIKTKDLDLTTKEAAKEEDDRRKRIEDRQKLYNRIFVKSESVEINELVLDFDADSKKALLQVDKGLLKKLKPHQVAGVKFMWDACFETLQESQEKPGSGCILAHCMGLGKTLQVVTLSHTLLVNTRRTGVDRVLVISPLSTVNNWAREFNSWMKFATRNDIEVYDISRYKDKPTRIFKLNEWFKEGGVCILGYDMYRILANEKAKGLRKKQREQLMEALVDPGPDLVVCDEGHLLKNEKTSISKAVTRMRTKRRIVLTGTPLQNNLREYYCMIQFVKPNLLGTYKEYMNRFVNPITNGQYTDSTDRDLRLMKHRSHILHKLLEGCIQRRDYSVLAPYLPPKHEYVVYTTLSELQQKLYGYYMTTHREQSGSDVVGKGARLFQDFQDLRRIWTHPMNLRVNSDNVIAKRLLSNDDSDIDGFICDETDEEDAASNSSDSCDSFKSDASMSGVAASSGKVKKRKTRNGNAGGADSDSDLELLSGLPAGASAQKDDPSEWWKPFVEERELNNVHHSPKLLILLRLLQECEAIGDKLLVFSQSLQSLDVIEHFLSLVDSNTKNYEFEGDVGDFKGCWTNGKDYFRLDGSCSVEQREAMCKQFNNVTNLRARLFLISTRAGGLGINLVAANRVVIFDVSWNPSHDTQSIFRVYRFGQIKPCYIYRLIAMGTMEQKVYERQVAKQATAKRVIDEQQISRHYNQTDLMELYSYELQPTTEREMPILPKDRLFAEILTEHDKLIFKYHEHDSLLEQEEHENLSEEERKSAWAEYEAEKTRTVQASQYMSYDRNAFGNQVMGQFGNASGSVTSNKIFGFRSDILLQLLNMKISKDHPELNQNQVIQLVPTYLQQLYNEMNNGDPTMYKDLLSLHSNIVHPSGMYMNPLLYANQHPNAAGYNQGTGGPPGPAGSMPPGPHAAPAPGFEPDKVYEID</sequence>
<dbReference type="PANTHER" id="PTHR45797">
    <property type="entry name" value="RAD54-LIKE"/>
    <property type="match status" value="1"/>
</dbReference>
<dbReference type="RefSeq" id="XP_065722953.2">
    <property type="nucleotide sequence ID" value="XM_065866881.2"/>
</dbReference>
<dbReference type="CDD" id="cd18068">
    <property type="entry name" value="DEXHc_ATRX"/>
    <property type="match status" value="1"/>
</dbReference>
<dbReference type="SMART" id="SM00487">
    <property type="entry name" value="DEXDc"/>
    <property type="match status" value="1"/>
</dbReference>
<feature type="compositionally biased region" description="Pro residues" evidence="9">
    <location>
        <begin position="1282"/>
        <end position="1296"/>
    </location>
</feature>
<dbReference type="GO" id="GO:0140719">
    <property type="term" value="P:constitutive heterochromatin formation"/>
    <property type="evidence" value="ECO:0007669"/>
    <property type="project" value="UniProtKB-ARBA"/>
</dbReference>
<dbReference type="InterPro" id="IPR001650">
    <property type="entry name" value="Helicase_C-like"/>
</dbReference>
<gene>
    <name evidence="13" type="primary">XNP</name>
</gene>
<keyword evidence="3" id="KW-0547">Nucleotide-binding</keyword>
<feature type="compositionally biased region" description="Polar residues" evidence="9">
    <location>
        <begin position="194"/>
        <end position="205"/>
    </location>
</feature>
<feature type="domain" description="Helicase ATP-binding" evidence="10">
    <location>
        <begin position="476"/>
        <end position="664"/>
    </location>
</feature>
<evidence type="ECO:0000256" key="2">
    <source>
        <dbReference type="ARBA" id="ARBA00007025"/>
    </source>
</evidence>
<feature type="compositionally biased region" description="Acidic residues" evidence="9">
    <location>
        <begin position="159"/>
        <end position="168"/>
    </location>
</feature>
<feature type="compositionally biased region" description="Polar residues" evidence="9">
    <location>
        <begin position="16"/>
        <end position="27"/>
    </location>
</feature>
<feature type="compositionally biased region" description="Basic residues" evidence="9">
    <location>
        <begin position="377"/>
        <end position="386"/>
    </location>
</feature>
<feature type="region of interest" description="Disordered" evidence="9">
    <location>
        <begin position="1274"/>
        <end position="1310"/>
    </location>
</feature>
<dbReference type="InterPro" id="IPR049730">
    <property type="entry name" value="SNF2/RAD54-like_C"/>
</dbReference>
<name>A0AB40DFK8_DROSZ</name>
<dbReference type="InterPro" id="IPR044574">
    <property type="entry name" value="ARIP4-like"/>
</dbReference>
<dbReference type="InterPro" id="IPR000330">
    <property type="entry name" value="SNF2_N"/>
</dbReference>
<proteinExistence type="inferred from homology"/>
<dbReference type="GeneID" id="108004982"/>
<dbReference type="Pfam" id="PF00176">
    <property type="entry name" value="SNF2-rel_dom"/>
    <property type="match status" value="1"/>
</dbReference>
<dbReference type="GO" id="GO:0005634">
    <property type="term" value="C:nucleus"/>
    <property type="evidence" value="ECO:0007669"/>
    <property type="project" value="UniProtKB-SubCell"/>
</dbReference>
<dbReference type="Gene3D" id="3.40.50.300">
    <property type="entry name" value="P-loop containing nucleotide triphosphate hydrolases"/>
    <property type="match status" value="1"/>
</dbReference>
<dbReference type="GO" id="GO:0003678">
    <property type="term" value="F:DNA helicase activity"/>
    <property type="evidence" value="ECO:0007669"/>
    <property type="project" value="UniProtKB-EC"/>
</dbReference>
<feature type="compositionally biased region" description="Basic residues" evidence="9">
    <location>
        <begin position="354"/>
        <end position="363"/>
    </location>
</feature>
<evidence type="ECO:0000256" key="5">
    <source>
        <dbReference type="ARBA" id="ARBA00022806"/>
    </source>
</evidence>
<feature type="compositionally biased region" description="Basic and acidic residues" evidence="9">
    <location>
        <begin position="181"/>
        <end position="193"/>
    </location>
</feature>
<evidence type="ECO:0000256" key="1">
    <source>
        <dbReference type="ARBA" id="ARBA00004123"/>
    </source>
</evidence>
<evidence type="ECO:0000256" key="4">
    <source>
        <dbReference type="ARBA" id="ARBA00022801"/>
    </source>
</evidence>
<comment type="similarity">
    <text evidence="2">Belongs to the SNF2/RAD54 helicase family.</text>
</comment>
<dbReference type="PANTHER" id="PTHR45797:SF3">
    <property type="entry name" value="TRANSCRIPTIONAL REGULATOR ATRX HOMOLOG"/>
    <property type="match status" value="1"/>
</dbReference>
<dbReference type="GO" id="GO:0003677">
    <property type="term" value="F:DNA binding"/>
    <property type="evidence" value="ECO:0007669"/>
    <property type="project" value="UniProtKB-KW"/>
</dbReference>
<accession>A0AB40DFK8</accession>
<feature type="region of interest" description="Disordered" evidence="9">
    <location>
        <begin position="1"/>
        <end position="95"/>
    </location>
</feature>
<evidence type="ECO:0000256" key="9">
    <source>
        <dbReference type="SAM" id="MobiDB-lite"/>
    </source>
</evidence>
<feature type="compositionally biased region" description="Basic and acidic residues" evidence="9">
    <location>
        <begin position="338"/>
        <end position="353"/>
    </location>
</feature>
<evidence type="ECO:0000313" key="12">
    <source>
        <dbReference type="Proteomes" id="UP001652628"/>
    </source>
</evidence>
<feature type="region of interest" description="Disordered" evidence="9">
    <location>
        <begin position="111"/>
        <end position="386"/>
    </location>
</feature>
<dbReference type="PROSITE" id="PS51194">
    <property type="entry name" value="HELICASE_CTER"/>
    <property type="match status" value="1"/>
</dbReference>
<feature type="region of interest" description="Disordered" evidence="9">
    <location>
        <begin position="837"/>
        <end position="860"/>
    </location>
</feature>
<evidence type="ECO:0000256" key="3">
    <source>
        <dbReference type="ARBA" id="ARBA00022741"/>
    </source>
</evidence>
<dbReference type="InterPro" id="IPR027417">
    <property type="entry name" value="P-loop_NTPase"/>
</dbReference>
<keyword evidence="5" id="KW-0347">Helicase</keyword>
<organism evidence="12 13">
    <name type="scientific">Drosophila suzukii</name>
    <name type="common">Spotted-wing drosophila fruit fly</name>
    <dbReference type="NCBI Taxonomy" id="28584"/>
    <lineage>
        <taxon>Eukaryota</taxon>
        <taxon>Metazoa</taxon>
        <taxon>Ecdysozoa</taxon>
        <taxon>Arthropoda</taxon>
        <taxon>Hexapoda</taxon>
        <taxon>Insecta</taxon>
        <taxon>Pterygota</taxon>
        <taxon>Neoptera</taxon>
        <taxon>Endopterygota</taxon>
        <taxon>Diptera</taxon>
        <taxon>Brachycera</taxon>
        <taxon>Muscomorpha</taxon>
        <taxon>Ephydroidea</taxon>
        <taxon>Drosophilidae</taxon>
        <taxon>Drosophila</taxon>
        <taxon>Sophophora</taxon>
    </lineage>
</organism>
<feature type="compositionally biased region" description="Basic residues" evidence="9">
    <location>
        <begin position="40"/>
        <end position="58"/>
    </location>
</feature>
<feature type="compositionally biased region" description="Low complexity" evidence="9">
    <location>
        <begin position="66"/>
        <end position="86"/>
    </location>
</feature>
<evidence type="ECO:0000259" key="10">
    <source>
        <dbReference type="PROSITE" id="PS51192"/>
    </source>
</evidence>
<reference evidence="13" key="1">
    <citation type="submission" date="2025-08" db="UniProtKB">
        <authorList>
            <consortium name="RefSeq"/>
        </authorList>
    </citation>
    <scope>IDENTIFICATION</scope>
</reference>
<feature type="domain" description="Helicase C-terminal" evidence="11">
    <location>
        <begin position="905"/>
        <end position="1085"/>
    </location>
</feature>
<dbReference type="SMART" id="SM00490">
    <property type="entry name" value="HELICc"/>
    <property type="match status" value="1"/>
</dbReference>
<dbReference type="PROSITE" id="PS51192">
    <property type="entry name" value="HELICASE_ATP_BIND_1"/>
    <property type="match status" value="1"/>
</dbReference>
<evidence type="ECO:0000256" key="6">
    <source>
        <dbReference type="ARBA" id="ARBA00022840"/>
    </source>
</evidence>
<evidence type="ECO:0000313" key="13">
    <source>
        <dbReference type="RefSeq" id="XP_065722953.2"/>
    </source>
</evidence>